<proteinExistence type="inferred from homology"/>
<dbReference type="PROSITE" id="PS00153">
    <property type="entry name" value="ATPASE_GAMMA"/>
    <property type="match status" value="1"/>
</dbReference>
<dbReference type="Pfam" id="PF00231">
    <property type="entry name" value="ATP-synt"/>
    <property type="match status" value="1"/>
</dbReference>
<dbReference type="CDD" id="cd12151">
    <property type="entry name" value="F1-ATPase_gamma"/>
    <property type="match status" value="1"/>
</dbReference>
<keyword evidence="6 11" id="KW-0406">Ion transport</keyword>
<dbReference type="FunFam" id="1.10.287.80:FF:000003">
    <property type="entry name" value="ATP synthase gamma chain, chloroplastic"/>
    <property type="match status" value="1"/>
</dbReference>
<evidence type="ECO:0000256" key="3">
    <source>
        <dbReference type="ARBA" id="ARBA00007681"/>
    </source>
</evidence>
<evidence type="ECO:0000256" key="10">
    <source>
        <dbReference type="ARBA" id="ARBA00060385"/>
    </source>
</evidence>
<evidence type="ECO:0000256" key="9">
    <source>
        <dbReference type="ARBA" id="ARBA00023310"/>
    </source>
</evidence>
<comment type="subunit">
    <text evidence="11">F-type ATPases have 2 components, CF(1) - the catalytic core - and CF(0) - the membrane proton channel. CF(1) has five subunits: alpha(3), beta(3), gamma(1), delta(1), epsilon(1). CF(0) has three main subunits: a, b and c.</text>
</comment>
<evidence type="ECO:0000256" key="1">
    <source>
        <dbReference type="ARBA" id="ARBA00003456"/>
    </source>
</evidence>
<dbReference type="GO" id="GO:0005886">
    <property type="term" value="C:plasma membrane"/>
    <property type="evidence" value="ECO:0007669"/>
    <property type="project" value="UniProtKB-SubCell"/>
</dbReference>
<dbReference type="SUPFAM" id="SSF52943">
    <property type="entry name" value="ATP synthase (F1-ATPase), gamma subunit"/>
    <property type="match status" value="1"/>
</dbReference>
<keyword evidence="11" id="KW-1003">Cell membrane</keyword>
<evidence type="ECO:0000256" key="2">
    <source>
        <dbReference type="ARBA" id="ARBA00004170"/>
    </source>
</evidence>
<keyword evidence="7 11" id="KW-0472">Membrane</keyword>
<evidence type="ECO:0000256" key="5">
    <source>
        <dbReference type="ARBA" id="ARBA00022781"/>
    </source>
</evidence>
<dbReference type="InterPro" id="IPR035968">
    <property type="entry name" value="ATP_synth_F1_ATPase_gsu"/>
</dbReference>
<dbReference type="EMBL" id="UGPP01000001">
    <property type="protein sequence ID" value="STY70096.1"/>
    <property type="molecule type" value="Genomic_DNA"/>
</dbReference>
<sequence>MASLQDIRRRIKSVKSTQQITKAMKMVAAARLRRAQEAAVSNQPYAEKMYEVIADVASNAGSFSHPLLEVREEGKTLYVVLASDKGLAGAYASNVFKETVSHIKDAKNTSIITVGRRGKEYFVPRKYDVLNSYMGFTERPEYQNARQIAVEIMEHFSKGDYKEVYLVYTKFVSAISAIPQTIKLLPFTAPESSDHKPTAEYIYEPSAQSVLGYLLPQYIITTIYASLLQSAASELSSRMNAMSNATDNAEELISKLDLHYNKVRQAGITREITEIVGGAEALK</sequence>
<evidence type="ECO:0000313" key="13">
    <source>
        <dbReference type="Proteomes" id="UP000255234"/>
    </source>
</evidence>
<organism evidence="12 13">
    <name type="scientific">Megamonas hypermegale</name>
    <dbReference type="NCBI Taxonomy" id="158847"/>
    <lineage>
        <taxon>Bacteria</taxon>
        <taxon>Bacillati</taxon>
        <taxon>Bacillota</taxon>
        <taxon>Negativicutes</taxon>
        <taxon>Selenomonadales</taxon>
        <taxon>Selenomonadaceae</taxon>
        <taxon>Megamonas</taxon>
    </lineage>
</organism>
<dbReference type="GO" id="GO:0009579">
    <property type="term" value="C:thylakoid"/>
    <property type="evidence" value="ECO:0007669"/>
    <property type="project" value="UniProtKB-SubCell"/>
</dbReference>
<dbReference type="PRINTS" id="PR00126">
    <property type="entry name" value="ATPASEGAMMA"/>
</dbReference>
<dbReference type="PANTHER" id="PTHR11693:SF22">
    <property type="entry name" value="ATP SYNTHASE SUBUNIT GAMMA, MITOCHONDRIAL"/>
    <property type="match status" value="1"/>
</dbReference>
<keyword evidence="9 11" id="KW-0066">ATP synthesis</keyword>
<comment type="subcellular location">
    <subcellularLocation>
        <location evidence="11">Cell membrane</location>
        <topology evidence="11">Peripheral membrane protein</topology>
    </subcellularLocation>
    <subcellularLocation>
        <location evidence="2">Membrane</location>
        <topology evidence="2">Peripheral membrane protein</topology>
    </subcellularLocation>
    <subcellularLocation>
        <location evidence="10">Thylakoid</location>
    </subcellularLocation>
</comment>
<comment type="similarity">
    <text evidence="3 11">Belongs to the ATPase gamma chain family.</text>
</comment>
<evidence type="ECO:0000256" key="6">
    <source>
        <dbReference type="ARBA" id="ARBA00023065"/>
    </source>
</evidence>
<dbReference type="GO" id="GO:0005524">
    <property type="term" value="F:ATP binding"/>
    <property type="evidence" value="ECO:0007669"/>
    <property type="project" value="UniProtKB-UniRule"/>
</dbReference>
<dbReference type="GO" id="GO:0046933">
    <property type="term" value="F:proton-transporting ATP synthase activity, rotational mechanism"/>
    <property type="evidence" value="ECO:0007669"/>
    <property type="project" value="UniProtKB-UniRule"/>
</dbReference>
<evidence type="ECO:0000256" key="4">
    <source>
        <dbReference type="ARBA" id="ARBA00022448"/>
    </source>
</evidence>
<evidence type="ECO:0000256" key="11">
    <source>
        <dbReference type="HAMAP-Rule" id="MF_00815"/>
    </source>
</evidence>
<dbReference type="GO" id="GO:0042777">
    <property type="term" value="P:proton motive force-driven plasma membrane ATP synthesis"/>
    <property type="evidence" value="ECO:0007669"/>
    <property type="project" value="UniProtKB-UniRule"/>
</dbReference>
<dbReference type="AlphaFoldDB" id="A0A378NQE8"/>
<keyword evidence="5 11" id="KW-0375">Hydrogen ion transport</keyword>
<dbReference type="InterPro" id="IPR000131">
    <property type="entry name" value="ATP_synth_F1_gsu"/>
</dbReference>
<evidence type="ECO:0000256" key="8">
    <source>
        <dbReference type="ARBA" id="ARBA00023196"/>
    </source>
</evidence>
<keyword evidence="4 11" id="KW-0813">Transport</keyword>
<protein>
    <recommendedName>
        <fullName evidence="11">ATP synthase gamma chain</fullName>
    </recommendedName>
    <alternativeName>
        <fullName evidence="11">ATP synthase F1 sector gamma subunit</fullName>
    </alternativeName>
    <alternativeName>
        <fullName evidence="11">F-ATPase gamma subunit</fullName>
    </alternativeName>
</protein>
<keyword evidence="8 11" id="KW-0139">CF(1)</keyword>
<accession>A0A378NQE8</accession>
<dbReference type="Gene3D" id="3.40.1380.10">
    <property type="match status" value="1"/>
</dbReference>
<dbReference type="STRING" id="1122216.GCA_000423385_01343"/>
<dbReference type="RefSeq" id="WP_008540071.1">
    <property type="nucleotide sequence ID" value="NZ_UGPP01000001.1"/>
</dbReference>
<dbReference type="Proteomes" id="UP000255234">
    <property type="component" value="Unassembled WGS sequence"/>
</dbReference>
<gene>
    <name evidence="11 12" type="primary">atpG</name>
    <name evidence="12" type="ORF">NCTC10571_00198</name>
</gene>
<dbReference type="PANTHER" id="PTHR11693">
    <property type="entry name" value="ATP SYNTHASE GAMMA CHAIN"/>
    <property type="match status" value="1"/>
</dbReference>
<reference evidence="12 13" key="1">
    <citation type="submission" date="2018-06" db="EMBL/GenBank/DDBJ databases">
        <authorList>
            <consortium name="Pathogen Informatics"/>
            <person name="Doyle S."/>
        </authorList>
    </citation>
    <scope>NUCLEOTIDE SEQUENCE [LARGE SCALE GENOMIC DNA]</scope>
    <source>
        <strain evidence="12 13">NCTC10571</strain>
    </source>
</reference>
<dbReference type="Gene3D" id="1.10.287.80">
    <property type="entry name" value="ATP synthase, gamma subunit, helix hairpin domain"/>
    <property type="match status" value="1"/>
</dbReference>
<name>A0A378NQE8_9FIRM</name>
<dbReference type="GeneID" id="62777562"/>
<dbReference type="InterPro" id="IPR023632">
    <property type="entry name" value="ATP_synth_F1_gsu_CS"/>
</dbReference>
<dbReference type="GO" id="GO:0045259">
    <property type="term" value="C:proton-transporting ATP synthase complex"/>
    <property type="evidence" value="ECO:0007669"/>
    <property type="project" value="UniProtKB-KW"/>
</dbReference>
<evidence type="ECO:0000256" key="7">
    <source>
        <dbReference type="ARBA" id="ARBA00023136"/>
    </source>
</evidence>
<comment type="function">
    <text evidence="1 11">Produces ATP from ADP in the presence of a proton gradient across the membrane. The gamma chain is believed to be important in regulating ATPase activity and the flow of protons through the CF(0) complex.</text>
</comment>
<dbReference type="HAMAP" id="MF_00815">
    <property type="entry name" value="ATP_synth_gamma_bact"/>
    <property type="match status" value="1"/>
</dbReference>
<dbReference type="NCBIfam" id="TIGR01146">
    <property type="entry name" value="ATPsyn_F1gamma"/>
    <property type="match status" value="1"/>
</dbReference>
<evidence type="ECO:0000313" key="12">
    <source>
        <dbReference type="EMBL" id="STY70096.1"/>
    </source>
</evidence>